<reference evidence="3 4" key="1">
    <citation type="journal article" date="2017" name="PLoS Biol.">
        <title>The sea cucumber genome provides insights into morphological evolution and visceral regeneration.</title>
        <authorList>
            <person name="Zhang X."/>
            <person name="Sun L."/>
            <person name="Yuan J."/>
            <person name="Sun Y."/>
            <person name="Gao Y."/>
            <person name="Zhang L."/>
            <person name="Li S."/>
            <person name="Dai H."/>
            <person name="Hamel J.F."/>
            <person name="Liu C."/>
            <person name="Yu Y."/>
            <person name="Liu S."/>
            <person name="Lin W."/>
            <person name="Guo K."/>
            <person name="Jin S."/>
            <person name="Xu P."/>
            <person name="Storey K.B."/>
            <person name="Huan P."/>
            <person name="Zhang T."/>
            <person name="Zhou Y."/>
            <person name="Zhang J."/>
            <person name="Lin C."/>
            <person name="Li X."/>
            <person name="Xing L."/>
            <person name="Huo D."/>
            <person name="Sun M."/>
            <person name="Wang L."/>
            <person name="Mercier A."/>
            <person name="Li F."/>
            <person name="Yang H."/>
            <person name="Xiang J."/>
        </authorList>
    </citation>
    <scope>NUCLEOTIDE SEQUENCE [LARGE SCALE GENOMIC DNA]</scope>
    <source>
        <strain evidence="3">Shaxun</strain>
        <tissue evidence="3">Muscle</tissue>
    </source>
</reference>
<protein>
    <recommendedName>
        <fullName evidence="2">Treslin N-terminal domain-containing protein</fullName>
    </recommendedName>
</protein>
<evidence type="ECO:0000313" key="3">
    <source>
        <dbReference type="EMBL" id="PIK37303.1"/>
    </source>
</evidence>
<sequence>MFREFTRNAFFDFEKQLEEEINIASGKSSGKSKQKQKRGFEVSPAFSLKYALHDACLEYRWDELIISSPQKASKSRRERSNVKKDEHDQQQTKFVFAFLPCPISLYDLEQFCEHKSNFSTSYLKKTLINTGKQESHLFDLLKASLFWLDTRNLWESKQILTVTQSDLDSAGHQSDEDDTLAALPYSSALDYYTKKKQNCCGLTTSSHSHLGENPEDRENSEMNIVLYDSQDESAVPVCSLNIQLMWSCETSISEKTNMSADGVDDVAVNDDDVAANKDDLTNTDTAHNNKTMRAIPHPTPTNSSTAFTIIW</sequence>
<dbReference type="InterPro" id="IPR053919">
    <property type="entry name" value="Treslin_N"/>
</dbReference>
<name>A0A2G8JNK0_STIJA</name>
<feature type="compositionally biased region" description="Polar residues" evidence="1">
    <location>
        <begin position="282"/>
        <end position="291"/>
    </location>
</feature>
<feature type="region of interest" description="Disordered" evidence="1">
    <location>
        <begin position="278"/>
        <end position="303"/>
    </location>
</feature>
<dbReference type="EMBL" id="MRZV01001523">
    <property type="protein sequence ID" value="PIK37303.1"/>
    <property type="molecule type" value="Genomic_DNA"/>
</dbReference>
<dbReference type="Proteomes" id="UP000230750">
    <property type="component" value="Unassembled WGS sequence"/>
</dbReference>
<evidence type="ECO:0000313" key="4">
    <source>
        <dbReference type="Proteomes" id="UP000230750"/>
    </source>
</evidence>
<dbReference type="Pfam" id="PF21854">
    <property type="entry name" value="Treslin_N"/>
    <property type="match status" value="1"/>
</dbReference>
<evidence type="ECO:0000259" key="2">
    <source>
        <dbReference type="Pfam" id="PF21854"/>
    </source>
</evidence>
<feature type="domain" description="Treslin N-terminal" evidence="2">
    <location>
        <begin position="2"/>
        <end position="116"/>
    </location>
</feature>
<accession>A0A2G8JNK0</accession>
<comment type="caution">
    <text evidence="3">The sequence shown here is derived from an EMBL/GenBank/DDBJ whole genome shotgun (WGS) entry which is preliminary data.</text>
</comment>
<keyword evidence="4" id="KW-1185">Reference proteome</keyword>
<organism evidence="3 4">
    <name type="scientific">Stichopus japonicus</name>
    <name type="common">Sea cucumber</name>
    <dbReference type="NCBI Taxonomy" id="307972"/>
    <lineage>
        <taxon>Eukaryota</taxon>
        <taxon>Metazoa</taxon>
        <taxon>Echinodermata</taxon>
        <taxon>Eleutherozoa</taxon>
        <taxon>Echinozoa</taxon>
        <taxon>Holothuroidea</taxon>
        <taxon>Aspidochirotacea</taxon>
        <taxon>Aspidochirotida</taxon>
        <taxon>Stichopodidae</taxon>
        <taxon>Apostichopus</taxon>
    </lineage>
</organism>
<gene>
    <name evidence="3" type="ORF">BSL78_25863</name>
</gene>
<proteinExistence type="predicted"/>
<evidence type="ECO:0000256" key="1">
    <source>
        <dbReference type="SAM" id="MobiDB-lite"/>
    </source>
</evidence>
<dbReference type="AlphaFoldDB" id="A0A2G8JNK0"/>